<dbReference type="Gene3D" id="1.20.1640.10">
    <property type="entry name" value="Multidrug efflux transporter AcrB transmembrane domain"/>
    <property type="match status" value="2"/>
</dbReference>
<feature type="transmembrane region" description="Helical" evidence="9">
    <location>
        <begin position="866"/>
        <end position="891"/>
    </location>
</feature>
<dbReference type="InterPro" id="IPR022646">
    <property type="entry name" value="SecD/SecF_CS"/>
</dbReference>
<dbReference type="PRINTS" id="PR01755">
    <property type="entry name" value="SECFTRNLCASE"/>
</dbReference>
<dbReference type="GO" id="GO:0065002">
    <property type="term" value="P:intracellular protein transmembrane transport"/>
    <property type="evidence" value="ECO:0007669"/>
    <property type="project" value="UniProtKB-UniRule"/>
</dbReference>
<dbReference type="InterPro" id="IPR048631">
    <property type="entry name" value="SecD_1st"/>
</dbReference>
<evidence type="ECO:0000256" key="5">
    <source>
        <dbReference type="ARBA" id="ARBA00022927"/>
    </source>
</evidence>
<dbReference type="GO" id="GO:0015450">
    <property type="term" value="F:protein-transporting ATPase activity"/>
    <property type="evidence" value="ECO:0007669"/>
    <property type="project" value="InterPro"/>
</dbReference>
<dbReference type="GO" id="GO:0005886">
    <property type="term" value="C:plasma membrane"/>
    <property type="evidence" value="ECO:0007669"/>
    <property type="project" value="UniProtKB-SubCell"/>
</dbReference>
<dbReference type="HAMAP" id="MF_01464_B">
    <property type="entry name" value="SecF_B"/>
    <property type="match status" value="1"/>
</dbReference>
<comment type="subunit">
    <text evidence="9">Forms a complex with SecF. Part of the essential Sec protein translocation apparatus which comprises SecA, SecYEG and auxiliary proteins SecDF. Other proteins may also be involved.</text>
</comment>
<keyword evidence="5 9" id="KW-0653">Protein transport</keyword>
<dbReference type="NCBIfam" id="TIGR00966">
    <property type="entry name" value="transloc_SecF"/>
    <property type="match status" value="1"/>
</dbReference>
<dbReference type="SUPFAM" id="SSF82866">
    <property type="entry name" value="Multidrug efflux transporter AcrB transmembrane domain"/>
    <property type="match status" value="2"/>
</dbReference>
<evidence type="ECO:0000256" key="6">
    <source>
        <dbReference type="ARBA" id="ARBA00022989"/>
    </source>
</evidence>
<keyword evidence="8 9" id="KW-0472">Membrane</keyword>
<dbReference type="InterPro" id="IPR022813">
    <property type="entry name" value="SecD/SecF_arch_bac"/>
</dbReference>
<evidence type="ECO:0000256" key="2">
    <source>
        <dbReference type="ARBA" id="ARBA00022448"/>
    </source>
</evidence>
<dbReference type="InterPro" id="IPR054384">
    <property type="entry name" value="SecDF_P1_head"/>
</dbReference>
<dbReference type="EMBL" id="DXGG01000132">
    <property type="protein sequence ID" value="HIW87415.1"/>
    <property type="molecule type" value="Genomic_DNA"/>
</dbReference>
<keyword evidence="3 9" id="KW-1003">Cell membrane</keyword>
<dbReference type="FunFam" id="1.20.1640.10:FF:000004">
    <property type="entry name" value="Protein translocase subunit SecD"/>
    <property type="match status" value="1"/>
</dbReference>
<gene>
    <name evidence="14" type="primary">secDF</name>
    <name evidence="9" type="synonym">secD</name>
    <name evidence="10" type="synonym">secF</name>
    <name evidence="14" type="ORF">IAC47_03980</name>
</gene>
<dbReference type="InterPro" id="IPR022645">
    <property type="entry name" value="SecD/SecF_bac"/>
</dbReference>
<comment type="subunit">
    <text evidence="10">Forms a complex with SecD. Part of the essential Sec protein translocation apparatus which comprises SecA, SecYEG and auxiliary proteins SecDF. Other proteins may also be involved.</text>
</comment>
<comment type="similarity">
    <text evidence="9">Belongs to the SecD/SecF family. SecD subfamily.</text>
</comment>
<keyword evidence="4 9" id="KW-0812">Transmembrane</keyword>
<feature type="transmembrane region" description="Helical" evidence="9">
    <location>
        <begin position="947"/>
        <end position="965"/>
    </location>
</feature>
<sequence length="1008" mass="110393">MQNKGVIKAIAVVFALICLYQLSFTYFTKRVENNAKEYATNQYAVNLAKTLAKGDALREQEIFDSISSARGNFYLDSVSEKTVYNFLWIRKFSYKECKAREVNLGLDLKGGMNVMMEVSTVDVLKNLATNPEDPTLVKLIQEAENEHKATGDKFIDCFERKVNEMNESSKIDLSAFFRVKLKEKGITANSSNASVIAAIRKECTEAYDRTFQVLSKRIDKFGVAQPTIQKLEATERIAIELPGVKDPQRVSKLLEGTAQLQFWLAGDAANVFQSLASADEWLSNVGTDDLSETDTVAIDTVAQKNADTTVLQSVNKTNNNKKDAHPLFSKFVRLNNGNLQRCVVGTATAANKDEIDRLLAKASKMLPQDVTFLWGAKPIDKTNEYELYVLQYTNKAKTPLLDGDVISDAGSDFDQHGRPVVNMVMKDAAAHKWAKITGSNIGNSIAIVLDNLVYSAPNVGSEITGGRSEISGNFTVDEAKDLANILKSGKLTAPAKMVQESVVGPSLGAESIRTGIISFIVAFILVFAYMIFFYNMAGIAACLALFVNIFFLLGILASIGAVLTLPGIAGIVLTMAMAVDANVIIYERIKEELLAGKNLGSAIADGYKVAYSAIIDGNVTTLLTGIVLAYFGSGPIQGFAITLCIGILTSLFSSIFISRLVFEAMLSRKNAHKNITFYTKLTKHFLENPKVNFVGTHKLQTVITTVLVIISVASLAFKGLDYGIDFSGGRTYVIRFDQDVNPVEVRHSLQQEFGTAPEVKTFGPAYQVKVTTDYKVEDDSEAVKEEVIAKLHKGTKDLYKDKSITVDQFKSTMKSPLGIISSEIVGPTMADDIQRSAVIAVLISLVLIFVYIGLRFKKWQYGLASLLSLSFDALITIGIFSLFSGILPFNLEVDQHFIAAILTVIGYSINDTVIVFDRVRENVRLYPKSPYGKEMNDAMNQTLSRTFNTLGTTLLVLLIVFIFGGEVLRGFAFALLVGVAVGGFASLCVACPVAYALITRSNKKKSVK</sequence>
<dbReference type="HAMAP" id="MF_01463_B">
    <property type="entry name" value="SecD_B"/>
    <property type="match status" value="1"/>
</dbReference>
<organism evidence="14 15">
    <name type="scientific">Candidatus Onthomorpha intestinigallinarum</name>
    <dbReference type="NCBI Taxonomy" id="2840880"/>
    <lineage>
        <taxon>Bacteria</taxon>
        <taxon>Pseudomonadati</taxon>
        <taxon>Bacteroidota</taxon>
        <taxon>Bacteroidia</taxon>
        <taxon>Bacteroidales</taxon>
        <taxon>Candidatus Onthomorpha</taxon>
    </lineage>
</organism>
<dbReference type="Pfam" id="PF02355">
    <property type="entry name" value="SecD_SecF_C"/>
    <property type="match status" value="2"/>
</dbReference>
<dbReference type="Gene3D" id="3.30.70.3220">
    <property type="match status" value="1"/>
</dbReference>
<dbReference type="PANTHER" id="PTHR30081:SF1">
    <property type="entry name" value="PROTEIN TRANSLOCASE SUBUNIT SECD"/>
    <property type="match status" value="1"/>
</dbReference>
<dbReference type="Pfam" id="PF22599">
    <property type="entry name" value="SecDF_P1_head"/>
    <property type="match status" value="1"/>
</dbReference>
<comment type="caution">
    <text evidence="14">The sequence shown here is derived from an EMBL/GenBank/DDBJ whole genome shotgun (WGS) entry which is preliminary data.</text>
</comment>
<evidence type="ECO:0000256" key="4">
    <source>
        <dbReference type="ARBA" id="ARBA00022692"/>
    </source>
</evidence>
<dbReference type="AlphaFoldDB" id="A0A9D1RHC5"/>
<protein>
    <recommendedName>
        <fullName evidence="9 10">Multifunctional fusion protein</fullName>
    </recommendedName>
    <domain>
        <recommendedName>
            <fullName evidence="9">Protein translocase subunit SecD</fullName>
        </recommendedName>
    </domain>
    <domain>
        <recommendedName>
            <fullName evidence="10">Protein-export membrane protein SecF</fullName>
        </recommendedName>
    </domain>
</protein>
<accession>A0A9D1RHC5</accession>
<evidence type="ECO:0000259" key="13">
    <source>
        <dbReference type="Pfam" id="PF22599"/>
    </source>
</evidence>
<comment type="function">
    <text evidence="9">Part of the Sec protein translocase complex. Interacts with the SecYEG preprotein conducting channel. SecDF uses the proton motive force (PMF) to complete protein translocation after the ATP-dependent function of SecA.</text>
</comment>
<dbReference type="Pfam" id="PF07549">
    <property type="entry name" value="Sec_GG"/>
    <property type="match status" value="1"/>
</dbReference>
<dbReference type="InterPro" id="IPR005791">
    <property type="entry name" value="SecD"/>
</dbReference>
<comment type="subcellular location">
    <subcellularLocation>
        <location evidence="1 9">Cell membrane</location>
        <topology evidence="1 9">Multi-pass membrane protein</topology>
    </subcellularLocation>
</comment>
<feature type="transmembrane region" description="Helical" evidence="9">
    <location>
        <begin position="568"/>
        <end position="589"/>
    </location>
</feature>
<dbReference type="Proteomes" id="UP000824267">
    <property type="component" value="Unassembled WGS sequence"/>
</dbReference>
<dbReference type="NCBIfam" id="TIGR01129">
    <property type="entry name" value="secD"/>
    <property type="match status" value="1"/>
</dbReference>
<reference evidence="14" key="1">
    <citation type="journal article" date="2021" name="PeerJ">
        <title>Extensive microbial diversity within the chicken gut microbiome revealed by metagenomics and culture.</title>
        <authorList>
            <person name="Gilroy R."/>
            <person name="Ravi A."/>
            <person name="Getino M."/>
            <person name="Pursley I."/>
            <person name="Horton D.L."/>
            <person name="Alikhan N.F."/>
            <person name="Baker D."/>
            <person name="Gharbi K."/>
            <person name="Hall N."/>
            <person name="Watson M."/>
            <person name="Adriaenssens E.M."/>
            <person name="Foster-Nyarko E."/>
            <person name="Jarju S."/>
            <person name="Secka A."/>
            <person name="Antonio M."/>
            <person name="Oren A."/>
            <person name="Chaudhuri R.R."/>
            <person name="La Ragione R."/>
            <person name="Hildebrand F."/>
            <person name="Pallen M.J."/>
        </authorList>
    </citation>
    <scope>NUCLEOTIDE SEQUENCE</scope>
    <source>
        <strain evidence="14">Gambia16-930</strain>
    </source>
</reference>
<name>A0A9D1RHC5_9BACT</name>
<dbReference type="Gene3D" id="3.30.1360.200">
    <property type="match status" value="1"/>
</dbReference>
<dbReference type="GO" id="GO:0043952">
    <property type="term" value="P:protein transport by the Sec complex"/>
    <property type="evidence" value="ECO:0007669"/>
    <property type="project" value="UniProtKB-UniRule"/>
</dbReference>
<dbReference type="NCBIfam" id="TIGR00916">
    <property type="entry name" value="2A0604s01"/>
    <property type="match status" value="2"/>
</dbReference>
<feature type="transmembrane region" description="Helical" evidence="9">
    <location>
        <begin position="638"/>
        <end position="662"/>
    </location>
</feature>
<evidence type="ECO:0000256" key="9">
    <source>
        <dbReference type="HAMAP-Rule" id="MF_01463"/>
    </source>
</evidence>
<feature type="domain" description="Protein export membrane protein SecD/SecF C-terminal" evidence="11">
    <location>
        <begin position="495"/>
        <end position="663"/>
    </location>
</feature>
<proteinExistence type="inferred from homology"/>
<evidence type="ECO:0000256" key="7">
    <source>
        <dbReference type="ARBA" id="ARBA00023010"/>
    </source>
</evidence>
<dbReference type="PANTHER" id="PTHR30081">
    <property type="entry name" value="PROTEIN-EXPORT MEMBRANE PROTEIN SEC"/>
    <property type="match status" value="1"/>
</dbReference>
<comment type="similarity">
    <text evidence="10">Belongs to the SecD/SecF family. SecF subfamily.</text>
</comment>
<feature type="transmembrane region" description="Helical" evidence="9">
    <location>
        <begin position="699"/>
        <end position="717"/>
    </location>
</feature>
<dbReference type="InterPro" id="IPR055344">
    <property type="entry name" value="SecD_SecF_C_bact"/>
</dbReference>
<feature type="domain" description="SecDF P1 head subdomain" evidence="13">
    <location>
        <begin position="397"/>
        <end position="493"/>
    </location>
</feature>
<evidence type="ECO:0000256" key="3">
    <source>
        <dbReference type="ARBA" id="ARBA00022475"/>
    </source>
</evidence>
<keyword evidence="6 9" id="KW-1133">Transmembrane helix</keyword>
<feature type="domain" description="Protein translocase subunit SecDF P1" evidence="12">
    <location>
        <begin position="208"/>
        <end position="264"/>
    </location>
</feature>
<feature type="transmembrane region" description="Helical" evidence="9">
    <location>
        <begin position="609"/>
        <end position="632"/>
    </location>
</feature>
<evidence type="ECO:0000259" key="11">
    <source>
        <dbReference type="Pfam" id="PF02355"/>
    </source>
</evidence>
<feature type="transmembrane region" description="Helical" evidence="9">
    <location>
        <begin position="515"/>
        <end position="534"/>
    </location>
</feature>
<feature type="domain" description="Protein export membrane protein SecD/SecF C-terminal" evidence="11">
    <location>
        <begin position="813"/>
        <end position="998"/>
    </location>
</feature>
<evidence type="ECO:0000256" key="10">
    <source>
        <dbReference type="HAMAP-Rule" id="MF_01464"/>
    </source>
</evidence>
<feature type="transmembrane region" description="Helical" evidence="9">
    <location>
        <begin position="897"/>
        <end position="916"/>
    </location>
</feature>
<evidence type="ECO:0000313" key="14">
    <source>
        <dbReference type="EMBL" id="HIW87415.1"/>
    </source>
</evidence>
<keyword evidence="7 9" id="KW-0811">Translocation</keyword>
<comment type="caution">
    <text evidence="9">Lacks conserved residue(s) required for the propagation of feature annotation.</text>
</comment>
<dbReference type="InterPro" id="IPR048634">
    <property type="entry name" value="SecD_SecF_C"/>
</dbReference>
<feature type="transmembrane region" description="Helical" evidence="9">
    <location>
        <begin position="541"/>
        <end position="562"/>
    </location>
</feature>
<evidence type="ECO:0000313" key="15">
    <source>
        <dbReference type="Proteomes" id="UP000824267"/>
    </source>
</evidence>
<feature type="transmembrane region" description="Helical" evidence="9">
    <location>
        <begin position="836"/>
        <end position="854"/>
    </location>
</feature>
<keyword evidence="2 9" id="KW-0813">Transport</keyword>
<dbReference type="GO" id="GO:0006605">
    <property type="term" value="P:protein targeting"/>
    <property type="evidence" value="ECO:0007669"/>
    <property type="project" value="UniProtKB-UniRule"/>
</dbReference>
<feature type="transmembrane region" description="Helical" evidence="9">
    <location>
        <begin position="971"/>
        <end position="998"/>
    </location>
</feature>
<dbReference type="Pfam" id="PF21760">
    <property type="entry name" value="SecD_1st"/>
    <property type="match status" value="1"/>
</dbReference>
<dbReference type="NCBIfam" id="NF009585">
    <property type="entry name" value="PRK13024.1-5"/>
    <property type="match status" value="1"/>
</dbReference>
<evidence type="ECO:0000259" key="12">
    <source>
        <dbReference type="Pfam" id="PF21760"/>
    </source>
</evidence>
<evidence type="ECO:0000256" key="8">
    <source>
        <dbReference type="ARBA" id="ARBA00023136"/>
    </source>
</evidence>
<evidence type="ECO:0000256" key="1">
    <source>
        <dbReference type="ARBA" id="ARBA00004651"/>
    </source>
</evidence>
<dbReference type="InterPro" id="IPR005665">
    <property type="entry name" value="SecF_bac"/>
</dbReference>
<reference evidence="14" key="2">
    <citation type="submission" date="2021-04" db="EMBL/GenBank/DDBJ databases">
        <authorList>
            <person name="Gilroy R."/>
        </authorList>
    </citation>
    <scope>NUCLEOTIDE SEQUENCE</scope>
    <source>
        <strain evidence="14">Gambia16-930</strain>
    </source>
</reference>